<accession>A0AAE7RVJ7</accession>
<feature type="region of interest" description="Disordered" evidence="1">
    <location>
        <begin position="164"/>
        <end position="211"/>
    </location>
</feature>
<feature type="compositionally biased region" description="Polar residues" evidence="1">
    <location>
        <begin position="164"/>
        <end position="174"/>
    </location>
</feature>
<feature type="transmembrane region" description="Helical" evidence="2">
    <location>
        <begin position="12"/>
        <end position="31"/>
    </location>
</feature>
<keyword evidence="2" id="KW-1133">Transmembrane helix</keyword>
<keyword evidence="2" id="KW-0812">Transmembrane</keyword>
<keyword evidence="4" id="KW-1185">Reference proteome</keyword>
<gene>
    <name evidence="3" type="primary">gp_23099</name>
</gene>
<dbReference type="Proteomes" id="UP000827813">
    <property type="component" value="Segment"/>
</dbReference>
<evidence type="ECO:0000313" key="3">
    <source>
        <dbReference type="EMBL" id="QWM90166.1"/>
    </source>
</evidence>
<protein>
    <submittedName>
        <fullName evidence="3">Uncharacterized protein</fullName>
    </submittedName>
</protein>
<sequence length="211" mass="22973">MKNKVVKRDKAFLGSIIGAVGGVIGSAIGAAKRRRAEEKAFKMQQEEQYRQDSLAAAQAMTQSYANQDYVDEYKKKVVLKNGGKMKTKQGNYTDRIKNQKKYACGGRKKANFGSTIANQFTGNNLNDTVGGIASGVGSIANSLIGGPSTPKMIKKADGFDYEQKTSLTPNSYSSTQPVTQNVNQQVPNNNQYSDRLAQMKLGGCKGKKKRK</sequence>
<evidence type="ECO:0000313" key="4">
    <source>
        <dbReference type="Proteomes" id="UP000827813"/>
    </source>
</evidence>
<proteinExistence type="predicted"/>
<evidence type="ECO:0000256" key="1">
    <source>
        <dbReference type="SAM" id="MobiDB-lite"/>
    </source>
</evidence>
<dbReference type="EMBL" id="MZ130486">
    <property type="protein sequence ID" value="QWM90166.1"/>
    <property type="molecule type" value="Genomic_DNA"/>
</dbReference>
<keyword evidence="2" id="KW-0472">Membrane</keyword>
<dbReference type="KEGG" id="vg:75691301"/>
<reference evidence="3 4" key="1">
    <citation type="submission" date="2021-04" db="EMBL/GenBank/DDBJ databases">
        <authorList>
            <person name="Shkoporov A.N."/>
            <person name="Stockdale S.R."/>
            <person name="Guerin E."/>
            <person name="Ross R.P."/>
            <person name="Hill C."/>
        </authorList>
    </citation>
    <scope>NUCLEOTIDE SEQUENCE [LARGE SCALE GENOMIC DNA]</scope>
    <source>
        <strain evidence="4">cr9_1</strain>
    </source>
</reference>
<feature type="compositionally biased region" description="Low complexity" evidence="1">
    <location>
        <begin position="175"/>
        <end position="191"/>
    </location>
</feature>
<organism evidence="3 4">
    <name type="scientific">uncultured phage cr9_1</name>
    <dbReference type="NCBI Taxonomy" id="2986400"/>
    <lineage>
        <taxon>Viruses</taxon>
        <taxon>Duplodnaviria</taxon>
        <taxon>Heunggongvirae</taxon>
        <taxon>Uroviricota</taxon>
        <taxon>Caudoviricetes</taxon>
        <taxon>Crassvirales</taxon>
        <taxon>Intestiviridae</taxon>
        <taxon>Crudevirinae</taxon>
        <taxon>Dabirmavirus</taxon>
        <taxon>Dabirmavirus hominis</taxon>
    </lineage>
</organism>
<evidence type="ECO:0000256" key="2">
    <source>
        <dbReference type="SAM" id="Phobius"/>
    </source>
</evidence>
<name>A0AAE7RVJ7_9CAUD</name>
<dbReference type="RefSeq" id="YP_010359738.1">
    <property type="nucleotide sequence ID" value="NC_062776.1"/>
</dbReference>
<dbReference type="GeneID" id="75691301"/>